<reference evidence="2 3" key="1">
    <citation type="submission" date="2018-08" db="EMBL/GenBank/DDBJ databases">
        <title>Draft genome sequence of Rhodobacter sphaeroides FY.</title>
        <authorList>
            <person name="Rayyan A."/>
            <person name="Meyer T.E."/>
            <person name="Kyndt J.A."/>
        </authorList>
    </citation>
    <scope>NUCLEOTIDE SEQUENCE [LARGE SCALE GENOMIC DNA]</scope>
    <source>
        <strain evidence="2 3">FY</strain>
    </source>
</reference>
<sequence>MTLRRTLLVSTHNMDARPWSGVLWEWANVVSRLEGGRVIAPQDRLYRPGAGAVSLPLRDRLELKYRKLRGHYIPRMEPMTLDLDYDLTLYTCQFVYEIEEIDQIRQWRDRSGIAAIFLLESWSSTFEQWKDKLRLLDRFDHVFVLNGSSKEALARYTSAPITQLSTATDTMLTAPFPHLPKRGIDVTVIGRRDASVHERLLDLSAERDLVYVYDVWKGQEMRDGWAPVRRYNADLIRHSHCFLAWDPGDPSAVRELAGGDRALSTRYFEGAAGGALVLGSAPDCPEYHQAFDWPDALIPLDRDIGEVLAELEDNPARVERARRSNIAQSLRRHDWAHRWKRVLDTLGLEATPEHERRLQQLNEMAAHVERAEPVVRTRPTMLASTATG</sequence>
<dbReference type="RefSeq" id="WP_119000126.1">
    <property type="nucleotide sequence ID" value="NZ_CM125965.1"/>
</dbReference>
<dbReference type="EMBL" id="QWGP01000009">
    <property type="protein sequence ID" value="RHZ95231.1"/>
    <property type="molecule type" value="Genomic_DNA"/>
</dbReference>
<feature type="domain" description="Spore protein YkvP/CgeB glycosyl transferase-like" evidence="1">
    <location>
        <begin position="223"/>
        <end position="344"/>
    </location>
</feature>
<comment type="caution">
    <text evidence="2">The sequence shown here is derived from an EMBL/GenBank/DDBJ whole genome shotgun (WGS) entry which is preliminary data.</text>
</comment>
<dbReference type="Pfam" id="PF13524">
    <property type="entry name" value="Glyco_trans_1_2"/>
    <property type="match status" value="1"/>
</dbReference>
<organism evidence="2 3">
    <name type="scientific">Cereibacter sphaeroides</name>
    <name type="common">Rhodobacter sphaeroides</name>
    <dbReference type="NCBI Taxonomy" id="1063"/>
    <lineage>
        <taxon>Bacteria</taxon>
        <taxon>Pseudomonadati</taxon>
        <taxon>Pseudomonadota</taxon>
        <taxon>Alphaproteobacteria</taxon>
        <taxon>Rhodobacterales</taxon>
        <taxon>Paracoccaceae</taxon>
        <taxon>Cereibacter</taxon>
    </lineage>
</organism>
<evidence type="ECO:0000313" key="3">
    <source>
        <dbReference type="Proteomes" id="UP000266305"/>
    </source>
</evidence>
<dbReference type="InterPro" id="IPR055259">
    <property type="entry name" value="YkvP/CgeB_Glyco_trans-like"/>
</dbReference>
<gene>
    <name evidence="2" type="ORF">D1114_10500</name>
</gene>
<evidence type="ECO:0000259" key="1">
    <source>
        <dbReference type="Pfam" id="PF13524"/>
    </source>
</evidence>
<name>A0AAX1UL26_CERSP</name>
<proteinExistence type="predicted"/>
<evidence type="ECO:0000313" key="2">
    <source>
        <dbReference type="EMBL" id="RHZ95231.1"/>
    </source>
</evidence>
<protein>
    <submittedName>
        <fullName evidence="2">Glycosyltransferase family 1 protein</fullName>
    </submittedName>
</protein>
<dbReference type="AlphaFoldDB" id="A0AAX1UL26"/>
<dbReference type="Proteomes" id="UP000266305">
    <property type="component" value="Unassembled WGS sequence"/>
</dbReference>
<accession>A0AAX1UL26</accession>